<dbReference type="Pfam" id="PF07978">
    <property type="entry name" value="NIPSNAP"/>
    <property type="match status" value="2"/>
</dbReference>
<reference evidence="4" key="2">
    <citation type="submission" date="2025-05" db="UniProtKB">
        <authorList>
            <consortium name="Ensembl"/>
        </authorList>
    </citation>
    <scope>IDENTIFICATION</scope>
</reference>
<accession>A0A672GDY9</accession>
<proteinExistence type="inferred from homology"/>
<evidence type="ECO:0000259" key="3">
    <source>
        <dbReference type="Pfam" id="PF07978"/>
    </source>
</evidence>
<dbReference type="Ensembl" id="ENSSFAT00005017712.1">
    <property type="protein sequence ID" value="ENSSFAP00005017050.1"/>
    <property type="gene ID" value="ENSSFAG00005009016.1"/>
</dbReference>
<feature type="domain" description="NIPSNAP" evidence="3">
    <location>
        <begin position="159"/>
        <end position="258"/>
    </location>
</feature>
<evidence type="ECO:0000256" key="1">
    <source>
        <dbReference type="ARBA" id="ARBA00005291"/>
    </source>
</evidence>
<dbReference type="Ensembl" id="ENSSFAT00005017710.1">
    <property type="protein sequence ID" value="ENSSFAP00005017048.1"/>
    <property type="gene ID" value="ENSSFAG00005009016.1"/>
</dbReference>
<dbReference type="PANTHER" id="PTHR21017:SF19">
    <property type="entry name" value="PROTEIN NIPSNAP HOMOLOG 3B"/>
    <property type="match status" value="1"/>
</dbReference>
<protein>
    <submittedName>
        <fullName evidence="4">Protein NipSnap homolog 3A-like</fullName>
    </submittedName>
</protein>
<keyword evidence="5" id="KW-1185">Reference proteome</keyword>
<keyword evidence="2" id="KW-0732">Signal</keyword>
<comment type="similarity">
    <text evidence="1">Belongs to the NipSnap family.</text>
</comment>
<dbReference type="AlphaFoldDB" id="A0A672GDY9"/>
<evidence type="ECO:0000256" key="2">
    <source>
        <dbReference type="SAM" id="SignalP"/>
    </source>
</evidence>
<dbReference type="PANTHER" id="PTHR21017">
    <property type="entry name" value="NIPSNAP-RELATED"/>
    <property type="match status" value="1"/>
</dbReference>
<dbReference type="FunFam" id="3.30.70.100:FF:000017">
    <property type="entry name" value="Protein NipSnap homolog 3A"/>
    <property type="match status" value="1"/>
</dbReference>
<dbReference type="Gene3D" id="3.30.70.100">
    <property type="match status" value="2"/>
</dbReference>
<dbReference type="InterPro" id="IPR051557">
    <property type="entry name" value="NipSnap_domain"/>
</dbReference>
<reference evidence="4" key="1">
    <citation type="submission" date="2019-06" db="EMBL/GenBank/DDBJ databases">
        <authorList>
            <consortium name="Wellcome Sanger Institute Data Sharing"/>
        </authorList>
    </citation>
    <scope>NUCLEOTIDE SEQUENCE [LARGE SCALE GENOMIC DNA]</scope>
</reference>
<feature type="chain" id="PRO_5044627304" evidence="2">
    <location>
        <begin position="23"/>
        <end position="260"/>
    </location>
</feature>
<dbReference type="SUPFAM" id="SSF54909">
    <property type="entry name" value="Dimeric alpha+beta barrel"/>
    <property type="match status" value="2"/>
</dbReference>
<dbReference type="GO" id="GO:0000423">
    <property type="term" value="P:mitophagy"/>
    <property type="evidence" value="ECO:0007669"/>
    <property type="project" value="UniProtKB-ARBA"/>
</dbReference>
<evidence type="ECO:0000313" key="5">
    <source>
        <dbReference type="Proteomes" id="UP000472267"/>
    </source>
</evidence>
<dbReference type="InterPro" id="IPR011008">
    <property type="entry name" value="Dimeric_a/b-barrel"/>
</dbReference>
<feature type="signal peptide" evidence="2">
    <location>
        <begin position="1"/>
        <end position="22"/>
    </location>
</feature>
<sequence length="260" mass="28946">MLNLRCALRSAALLRAPAAAAAQSGALPSSGLQRHAGLATGPQQKQSTFYELRTYNIRPDQTTAFLKLTNEKIHLRTAHSELLGYWNVEYGALNQVFHIWKYDSYSQRAGVRAALAQDPSWVSDYLSKAIPMLTSQDNAVAYLVPWCTLRRPPQEGGVFELVSFRMRPGGPAVWGHSFQAALTSHDASGYGKLLGAFHNEYGQMNTVHALWWFENADKRAELRQKAHNDARVVAAVRESVAHLDSQTARLMYACPFSPMK</sequence>
<feature type="domain" description="NIPSNAP" evidence="3">
    <location>
        <begin position="50"/>
        <end position="147"/>
    </location>
</feature>
<dbReference type="Proteomes" id="UP000472267">
    <property type="component" value="Chromosome 2"/>
</dbReference>
<dbReference type="GO" id="GO:0005739">
    <property type="term" value="C:mitochondrion"/>
    <property type="evidence" value="ECO:0007669"/>
    <property type="project" value="TreeGrafter"/>
</dbReference>
<dbReference type="InterPro" id="IPR012577">
    <property type="entry name" value="NIPSNAP"/>
</dbReference>
<organism evidence="4 5">
    <name type="scientific">Salarias fasciatus</name>
    <name type="common">Jewelled blenny</name>
    <name type="synonym">Blennius fasciatus</name>
    <dbReference type="NCBI Taxonomy" id="181472"/>
    <lineage>
        <taxon>Eukaryota</taxon>
        <taxon>Metazoa</taxon>
        <taxon>Chordata</taxon>
        <taxon>Craniata</taxon>
        <taxon>Vertebrata</taxon>
        <taxon>Euteleostomi</taxon>
        <taxon>Actinopterygii</taxon>
        <taxon>Neopterygii</taxon>
        <taxon>Teleostei</taxon>
        <taxon>Neoteleostei</taxon>
        <taxon>Acanthomorphata</taxon>
        <taxon>Ovalentaria</taxon>
        <taxon>Blenniimorphae</taxon>
        <taxon>Blenniiformes</taxon>
        <taxon>Blennioidei</taxon>
        <taxon>Blenniidae</taxon>
        <taxon>Salariinae</taxon>
        <taxon>Salarias</taxon>
    </lineage>
</organism>
<evidence type="ECO:0000313" key="4">
    <source>
        <dbReference type="Ensembl" id="ENSSFAP00005017048.1"/>
    </source>
</evidence>
<gene>
    <name evidence="4" type="primary">LOC115396380</name>
</gene>
<name>A0A672GDY9_SALFA</name>